<reference evidence="2" key="1">
    <citation type="journal article" date="2019" name="Int. J. Syst. Evol. Microbiol.">
        <title>The Global Catalogue of Microorganisms (GCM) 10K type strain sequencing project: providing services to taxonomists for standard genome sequencing and annotation.</title>
        <authorList>
            <consortium name="The Broad Institute Genomics Platform"/>
            <consortium name="The Broad Institute Genome Sequencing Center for Infectious Disease"/>
            <person name="Wu L."/>
            <person name="Ma J."/>
        </authorList>
    </citation>
    <scope>NUCLEOTIDE SEQUENCE [LARGE SCALE GENOMIC DNA]</scope>
    <source>
        <strain evidence="2">CCUG 30340</strain>
    </source>
</reference>
<dbReference type="Gene3D" id="3.40.50.1820">
    <property type="entry name" value="alpha/beta hydrolase"/>
    <property type="match status" value="1"/>
</dbReference>
<name>A0ABV9QQS5_9GAMM</name>
<dbReference type="EMBL" id="JBHSHD010000005">
    <property type="protein sequence ID" value="MFC4819713.1"/>
    <property type="molecule type" value="Genomic_DNA"/>
</dbReference>
<comment type="caution">
    <text evidence="1">The sequence shown here is derived from an EMBL/GenBank/DDBJ whole genome shotgun (WGS) entry which is preliminary data.</text>
</comment>
<dbReference type="Proteomes" id="UP001595886">
    <property type="component" value="Unassembled WGS sequence"/>
</dbReference>
<proteinExistence type="predicted"/>
<gene>
    <name evidence="1" type="ORF">ACFO6Q_05235</name>
</gene>
<dbReference type="RefSeq" id="WP_380019508.1">
    <property type="nucleotide sequence ID" value="NZ_JBHSHD010000005.1"/>
</dbReference>
<evidence type="ECO:0000313" key="1">
    <source>
        <dbReference type="EMBL" id="MFC4819713.1"/>
    </source>
</evidence>
<accession>A0ABV9QQS5</accession>
<evidence type="ECO:0008006" key="3">
    <source>
        <dbReference type="Google" id="ProtNLM"/>
    </source>
</evidence>
<organism evidence="1 2">
    <name type="scientific">Dokdonella ginsengisoli</name>
    <dbReference type="NCBI Taxonomy" id="363846"/>
    <lineage>
        <taxon>Bacteria</taxon>
        <taxon>Pseudomonadati</taxon>
        <taxon>Pseudomonadota</taxon>
        <taxon>Gammaproteobacteria</taxon>
        <taxon>Lysobacterales</taxon>
        <taxon>Rhodanobacteraceae</taxon>
        <taxon>Dokdonella</taxon>
    </lineage>
</organism>
<keyword evidence="2" id="KW-1185">Reference proteome</keyword>
<evidence type="ECO:0000313" key="2">
    <source>
        <dbReference type="Proteomes" id="UP001595886"/>
    </source>
</evidence>
<sequence length="258" mass="28167">MREQTMDLGGGLFGVLTLPAQERSDGAIVVLLNAGLIHRVGPFRLHVQLARSLAQAGHAVLRFDLPGIGDAPLLAGTDAPGAVTRALDALQARFGDRGFVVGGICSAADLGWKVALADRRVRGLLLLDGFAARGLWFRVGQLRLLLQRPLRSWPGMLRRRAQAAAVVTDDDLRDWPEPGAASSQLREMLARGVRVFALYTGGVAGYFLHPRQFAASFGAAARHAALDFEYWPDCDHLFMHRDDRERLLQAVRAWCARG</sequence>
<dbReference type="SUPFAM" id="SSF53474">
    <property type="entry name" value="alpha/beta-Hydrolases"/>
    <property type="match status" value="1"/>
</dbReference>
<dbReference type="InterPro" id="IPR029058">
    <property type="entry name" value="AB_hydrolase_fold"/>
</dbReference>
<protein>
    <recommendedName>
        <fullName evidence="3">Alpha/beta hydrolase</fullName>
    </recommendedName>
</protein>